<keyword evidence="1" id="KW-0812">Transmembrane</keyword>
<organism evidence="2">
    <name type="scientific">Arion vulgaris</name>
    <dbReference type="NCBI Taxonomy" id="1028688"/>
    <lineage>
        <taxon>Eukaryota</taxon>
        <taxon>Metazoa</taxon>
        <taxon>Spiralia</taxon>
        <taxon>Lophotrochozoa</taxon>
        <taxon>Mollusca</taxon>
        <taxon>Gastropoda</taxon>
        <taxon>Heterobranchia</taxon>
        <taxon>Euthyneura</taxon>
        <taxon>Panpulmonata</taxon>
        <taxon>Eupulmonata</taxon>
        <taxon>Stylommatophora</taxon>
        <taxon>Helicina</taxon>
        <taxon>Arionoidea</taxon>
        <taxon>Arionidae</taxon>
        <taxon>Arion</taxon>
    </lineage>
</organism>
<name>A0A0B7BJ48_9EUPU</name>
<evidence type="ECO:0000313" key="3">
    <source>
        <dbReference type="EMBL" id="CEK92346.1"/>
    </source>
</evidence>
<protein>
    <recommendedName>
        <fullName evidence="4">G-protein coupled receptors family 1 profile domain-containing protein</fullName>
    </recommendedName>
</protein>
<proteinExistence type="predicted"/>
<feature type="transmembrane region" description="Helical" evidence="1">
    <location>
        <begin position="121"/>
        <end position="143"/>
    </location>
</feature>
<dbReference type="AlphaFoldDB" id="A0A0B7BJ48"/>
<evidence type="ECO:0000313" key="2">
    <source>
        <dbReference type="EMBL" id="CEK92341.1"/>
    </source>
</evidence>
<dbReference type="EMBL" id="HACG01045481">
    <property type="protein sequence ID" value="CEK92346.1"/>
    <property type="molecule type" value="Transcribed_RNA"/>
</dbReference>
<feature type="transmembrane region" description="Helical" evidence="1">
    <location>
        <begin position="76"/>
        <end position="95"/>
    </location>
</feature>
<evidence type="ECO:0008006" key="4">
    <source>
        <dbReference type="Google" id="ProtNLM"/>
    </source>
</evidence>
<accession>A0A0B7BJ48</accession>
<dbReference type="EMBL" id="HACG01045476">
    <property type="protein sequence ID" value="CEK92341.1"/>
    <property type="molecule type" value="Transcribed_RNA"/>
</dbReference>
<feature type="transmembrane region" description="Helical" evidence="1">
    <location>
        <begin position="21"/>
        <end position="46"/>
    </location>
</feature>
<reference evidence="2" key="1">
    <citation type="submission" date="2014-12" db="EMBL/GenBank/DDBJ databases">
        <title>Insight into the proteome of Arion vulgaris.</title>
        <authorList>
            <person name="Aradska J."/>
            <person name="Bulat T."/>
            <person name="Smidak R."/>
            <person name="Sarate P."/>
            <person name="Gangsoo J."/>
            <person name="Sialana F."/>
            <person name="Bilban M."/>
            <person name="Lubec G."/>
        </authorList>
    </citation>
    <scope>NUCLEOTIDE SEQUENCE</scope>
    <source>
        <tissue evidence="2">Skin</tissue>
    </source>
</reference>
<evidence type="ECO:0000256" key="1">
    <source>
        <dbReference type="SAM" id="Phobius"/>
    </source>
</evidence>
<keyword evidence="1" id="KW-0472">Membrane</keyword>
<sequence>MLYDFQLKIQDFNPRMKLTPRAVTIGTIGLLAFPWIASLVIVPIILQEFHFRETGIRENCFIQTQDSLQIFKSVDTATPILLAIIFLVVAAVLRYRGLHWGHSSGSMQIELISQGPEIDNIFAYVTAVVVSILCDLLLLITTFNNDLFLNYGISAWLTVKTTSFIMSDMRIILMLLPWLLLTDVRQRIRTWRPWYRPADGIDLTVTYSKEDN</sequence>
<feature type="transmembrane region" description="Helical" evidence="1">
    <location>
        <begin position="163"/>
        <end position="181"/>
    </location>
</feature>
<gene>
    <name evidence="2" type="primary">ORF187772</name>
    <name evidence="3" type="synonym">ORF187784</name>
</gene>
<keyword evidence="1" id="KW-1133">Transmembrane helix</keyword>